<keyword evidence="12 16" id="KW-0238">DNA-binding</keyword>
<dbReference type="SUPFAM" id="SSF88723">
    <property type="entry name" value="PIN domain-like"/>
    <property type="match status" value="1"/>
</dbReference>
<dbReference type="InterPro" id="IPR001098">
    <property type="entry name" value="DNA-dir_DNA_pol_A_palm_dom"/>
</dbReference>
<dbReference type="SUPFAM" id="SSF47807">
    <property type="entry name" value="5' to 3' exonuclease, C-terminal subdomain"/>
    <property type="match status" value="1"/>
</dbReference>
<evidence type="ECO:0000256" key="10">
    <source>
        <dbReference type="ARBA" id="ARBA00022839"/>
    </source>
</evidence>
<keyword evidence="13 16" id="KW-0234">DNA repair</keyword>
<comment type="caution">
    <text evidence="19">The sequence shown here is derived from an EMBL/GenBank/DDBJ whole genome shotgun (WGS) entry which is preliminary data.</text>
</comment>
<dbReference type="FunFam" id="1.10.150.20:FF:000002">
    <property type="entry name" value="DNA polymerase I"/>
    <property type="match status" value="1"/>
</dbReference>
<proteinExistence type="inferred from homology"/>
<comment type="subunit">
    <text evidence="16">Single-chain monomer with multiple functions.</text>
</comment>
<dbReference type="Pfam" id="PF01367">
    <property type="entry name" value="5_3_exonuc"/>
    <property type="match status" value="1"/>
</dbReference>
<dbReference type="NCBIfam" id="TIGR00593">
    <property type="entry name" value="pola"/>
    <property type="match status" value="1"/>
</dbReference>
<dbReference type="GO" id="GO:0003677">
    <property type="term" value="F:DNA binding"/>
    <property type="evidence" value="ECO:0007669"/>
    <property type="project" value="UniProtKB-UniRule"/>
</dbReference>
<dbReference type="Proteomes" id="UP000602647">
    <property type="component" value="Unassembled WGS sequence"/>
</dbReference>
<keyword evidence="20" id="KW-1185">Reference proteome</keyword>
<keyword evidence="10 16" id="KW-0269">Exonuclease</keyword>
<evidence type="ECO:0000256" key="9">
    <source>
        <dbReference type="ARBA" id="ARBA00022801"/>
    </source>
</evidence>
<evidence type="ECO:0000256" key="11">
    <source>
        <dbReference type="ARBA" id="ARBA00022932"/>
    </source>
</evidence>
<evidence type="ECO:0000259" key="18">
    <source>
        <dbReference type="SMART" id="SM00482"/>
    </source>
</evidence>
<evidence type="ECO:0000256" key="1">
    <source>
        <dbReference type="ARBA" id="ARBA00007705"/>
    </source>
</evidence>
<dbReference type="PRINTS" id="PR00868">
    <property type="entry name" value="DNAPOLI"/>
</dbReference>
<dbReference type="GO" id="GO:0008409">
    <property type="term" value="F:5'-3' exonuclease activity"/>
    <property type="evidence" value="ECO:0007669"/>
    <property type="project" value="UniProtKB-UniRule"/>
</dbReference>
<dbReference type="Gene3D" id="3.30.420.10">
    <property type="entry name" value="Ribonuclease H-like superfamily/Ribonuclease H"/>
    <property type="match status" value="1"/>
</dbReference>
<dbReference type="SMART" id="SM00475">
    <property type="entry name" value="53EXOc"/>
    <property type="match status" value="1"/>
</dbReference>
<dbReference type="EMBL" id="JACRYT010000003">
    <property type="protein sequence ID" value="MBC6679129.1"/>
    <property type="molecule type" value="Genomic_DNA"/>
</dbReference>
<dbReference type="FunFam" id="1.20.1060.10:FF:000001">
    <property type="entry name" value="DNA polymerase I"/>
    <property type="match status" value="1"/>
</dbReference>
<evidence type="ECO:0000256" key="7">
    <source>
        <dbReference type="ARBA" id="ARBA00022722"/>
    </source>
</evidence>
<dbReference type="Pfam" id="PF00476">
    <property type="entry name" value="DNA_pol_A"/>
    <property type="match status" value="1"/>
</dbReference>
<dbReference type="Gene3D" id="1.10.150.20">
    <property type="entry name" value="5' to 3' exonuclease, C-terminal subdomain"/>
    <property type="match status" value="2"/>
</dbReference>
<evidence type="ECO:0000256" key="3">
    <source>
        <dbReference type="ARBA" id="ARBA00020311"/>
    </source>
</evidence>
<dbReference type="Gene3D" id="1.20.1060.10">
    <property type="entry name" value="Taq DNA Polymerase, Chain T, domain 4"/>
    <property type="match status" value="1"/>
</dbReference>
<keyword evidence="4 16" id="KW-0808">Transferase</keyword>
<evidence type="ECO:0000256" key="12">
    <source>
        <dbReference type="ARBA" id="ARBA00023125"/>
    </source>
</evidence>
<feature type="domain" description="DNA-directed DNA polymerase family A palm" evidence="18">
    <location>
        <begin position="644"/>
        <end position="851"/>
    </location>
</feature>
<dbReference type="NCBIfam" id="NF004397">
    <property type="entry name" value="PRK05755.1"/>
    <property type="match status" value="1"/>
</dbReference>
<feature type="domain" description="5'-3' exonuclease" evidence="17">
    <location>
        <begin position="2"/>
        <end position="263"/>
    </location>
</feature>
<dbReference type="PANTHER" id="PTHR10133">
    <property type="entry name" value="DNA POLYMERASE I"/>
    <property type="match status" value="1"/>
</dbReference>
<evidence type="ECO:0000313" key="19">
    <source>
        <dbReference type="EMBL" id="MBC6679129.1"/>
    </source>
</evidence>
<keyword evidence="7" id="KW-0540">Nuclease</keyword>
<dbReference type="InterPro" id="IPR020045">
    <property type="entry name" value="DNA_polI_H3TH"/>
</dbReference>
<organism evidence="19 20">
    <name type="scientific">Zhenpiania hominis</name>
    <dbReference type="NCBI Taxonomy" id="2763644"/>
    <lineage>
        <taxon>Bacteria</taxon>
        <taxon>Bacillati</taxon>
        <taxon>Bacillota</taxon>
        <taxon>Clostridia</taxon>
        <taxon>Peptostreptococcales</taxon>
        <taxon>Anaerovoracaceae</taxon>
        <taxon>Zhenpiania</taxon>
    </lineage>
</organism>
<evidence type="ECO:0000256" key="13">
    <source>
        <dbReference type="ARBA" id="ARBA00023204"/>
    </source>
</evidence>
<dbReference type="Gene3D" id="3.30.70.370">
    <property type="match status" value="1"/>
</dbReference>
<accession>A0A923NLB1</accession>
<dbReference type="PROSITE" id="PS00447">
    <property type="entry name" value="DNA_POLYMERASE_A"/>
    <property type="match status" value="1"/>
</dbReference>
<evidence type="ECO:0000256" key="8">
    <source>
        <dbReference type="ARBA" id="ARBA00022763"/>
    </source>
</evidence>
<keyword evidence="5 16" id="KW-0548">Nucleotidyltransferase</keyword>
<keyword evidence="9 16" id="KW-0378">Hydrolase</keyword>
<dbReference type="InterPro" id="IPR036279">
    <property type="entry name" value="5-3_exonuclease_C_sf"/>
</dbReference>
<dbReference type="Gene3D" id="3.40.50.1010">
    <property type="entry name" value="5'-nuclease"/>
    <property type="match status" value="1"/>
</dbReference>
<protein>
    <recommendedName>
        <fullName evidence="3 15">DNA polymerase I</fullName>
        <ecNumber evidence="2 15">2.7.7.7</ecNumber>
    </recommendedName>
</protein>
<dbReference type="GO" id="GO:0006302">
    <property type="term" value="P:double-strand break repair"/>
    <property type="evidence" value="ECO:0007669"/>
    <property type="project" value="TreeGrafter"/>
</dbReference>
<dbReference type="PANTHER" id="PTHR10133:SF27">
    <property type="entry name" value="DNA POLYMERASE NU"/>
    <property type="match status" value="1"/>
</dbReference>
<dbReference type="InterPro" id="IPR008918">
    <property type="entry name" value="HhH2"/>
</dbReference>
<dbReference type="CDD" id="cd08637">
    <property type="entry name" value="DNA_pol_A_pol_I_C"/>
    <property type="match status" value="1"/>
</dbReference>
<dbReference type="InterPro" id="IPR012337">
    <property type="entry name" value="RNaseH-like_sf"/>
</dbReference>
<dbReference type="GO" id="GO:0003887">
    <property type="term" value="F:DNA-directed DNA polymerase activity"/>
    <property type="evidence" value="ECO:0007669"/>
    <property type="project" value="UniProtKB-UniRule"/>
</dbReference>
<keyword evidence="6 16" id="KW-0235">DNA replication</keyword>
<dbReference type="CDD" id="cd09859">
    <property type="entry name" value="PIN_53EXO"/>
    <property type="match status" value="1"/>
</dbReference>
<dbReference type="InterPro" id="IPR036397">
    <property type="entry name" value="RNaseH_sf"/>
</dbReference>
<evidence type="ECO:0000259" key="17">
    <source>
        <dbReference type="SMART" id="SM00475"/>
    </source>
</evidence>
<dbReference type="AlphaFoldDB" id="A0A923NLB1"/>
<keyword evidence="8 16" id="KW-0227">DNA damage</keyword>
<dbReference type="SUPFAM" id="SSF53098">
    <property type="entry name" value="Ribonuclease H-like"/>
    <property type="match status" value="1"/>
</dbReference>
<dbReference type="CDD" id="cd09898">
    <property type="entry name" value="H3TH_53EXO"/>
    <property type="match status" value="1"/>
</dbReference>
<dbReference type="Pfam" id="PF02739">
    <property type="entry name" value="5_3_exonuc_N"/>
    <property type="match status" value="1"/>
</dbReference>
<dbReference type="InterPro" id="IPR018320">
    <property type="entry name" value="DNA_polymerase_1"/>
</dbReference>
<dbReference type="GO" id="GO:0006261">
    <property type="term" value="P:DNA-templated DNA replication"/>
    <property type="evidence" value="ECO:0007669"/>
    <property type="project" value="UniProtKB-UniRule"/>
</dbReference>
<evidence type="ECO:0000256" key="14">
    <source>
        <dbReference type="ARBA" id="ARBA00049244"/>
    </source>
</evidence>
<evidence type="ECO:0000256" key="15">
    <source>
        <dbReference type="NCBIfam" id="TIGR00593"/>
    </source>
</evidence>
<comment type="similarity">
    <text evidence="1 16">Belongs to the DNA polymerase type-A family.</text>
</comment>
<dbReference type="SMART" id="SM00279">
    <property type="entry name" value="HhH2"/>
    <property type="match status" value="1"/>
</dbReference>
<comment type="catalytic activity">
    <reaction evidence="14 16">
        <text>DNA(n) + a 2'-deoxyribonucleoside 5'-triphosphate = DNA(n+1) + diphosphate</text>
        <dbReference type="Rhea" id="RHEA:22508"/>
        <dbReference type="Rhea" id="RHEA-COMP:17339"/>
        <dbReference type="Rhea" id="RHEA-COMP:17340"/>
        <dbReference type="ChEBI" id="CHEBI:33019"/>
        <dbReference type="ChEBI" id="CHEBI:61560"/>
        <dbReference type="ChEBI" id="CHEBI:173112"/>
        <dbReference type="EC" id="2.7.7.7"/>
    </reaction>
</comment>
<dbReference type="FunFam" id="1.10.150.20:FF:000003">
    <property type="entry name" value="DNA polymerase I"/>
    <property type="match status" value="1"/>
</dbReference>
<comment type="function">
    <text evidence="16">In addition to polymerase activity, this DNA polymerase exhibits 5'-3' exonuclease activity.</text>
</comment>
<evidence type="ECO:0000256" key="4">
    <source>
        <dbReference type="ARBA" id="ARBA00022679"/>
    </source>
</evidence>
<dbReference type="InterPro" id="IPR029060">
    <property type="entry name" value="PIN-like_dom_sf"/>
</dbReference>
<dbReference type="InterPro" id="IPR043502">
    <property type="entry name" value="DNA/RNA_pol_sf"/>
</dbReference>
<reference evidence="19" key="1">
    <citation type="submission" date="2020-08" db="EMBL/GenBank/DDBJ databases">
        <title>Genome public.</title>
        <authorList>
            <person name="Liu C."/>
            <person name="Sun Q."/>
        </authorList>
    </citation>
    <scope>NUCLEOTIDE SEQUENCE</scope>
    <source>
        <strain evidence="19">BX12</strain>
    </source>
</reference>
<keyword evidence="11 16" id="KW-0239">DNA-directed DNA polymerase</keyword>
<dbReference type="EC" id="2.7.7.7" evidence="2 15"/>
<dbReference type="RefSeq" id="WP_187302237.1">
    <property type="nucleotide sequence ID" value="NZ_JACRYT010000003.1"/>
</dbReference>
<evidence type="ECO:0000256" key="16">
    <source>
        <dbReference type="RuleBase" id="RU004460"/>
    </source>
</evidence>
<evidence type="ECO:0000256" key="2">
    <source>
        <dbReference type="ARBA" id="ARBA00012417"/>
    </source>
</evidence>
<evidence type="ECO:0000256" key="6">
    <source>
        <dbReference type="ARBA" id="ARBA00022705"/>
    </source>
</evidence>
<evidence type="ECO:0000256" key="5">
    <source>
        <dbReference type="ARBA" id="ARBA00022695"/>
    </source>
</evidence>
<evidence type="ECO:0000313" key="20">
    <source>
        <dbReference type="Proteomes" id="UP000602647"/>
    </source>
</evidence>
<name>A0A923NLB1_9FIRM</name>
<dbReference type="InterPro" id="IPR002421">
    <property type="entry name" value="5-3_exonuclease"/>
</dbReference>
<dbReference type="InterPro" id="IPR020046">
    <property type="entry name" value="5-3_exonucl_a-hlix_arch_N"/>
</dbReference>
<dbReference type="InterPro" id="IPR019760">
    <property type="entry name" value="DNA-dir_DNA_pol_A_CS"/>
</dbReference>
<dbReference type="FunFam" id="3.40.50.1010:FF:000001">
    <property type="entry name" value="DNA polymerase I"/>
    <property type="match status" value="1"/>
</dbReference>
<dbReference type="SMART" id="SM00482">
    <property type="entry name" value="POLAc"/>
    <property type="match status" value="1"/>
</dbReference>
<dbReference type="InterPro" id="IPR002298">
    <property type="entry name" value="DNA_polymerase_A"/>
</dbReference>
<sequence length="887" mass="101367">MEKTIVIIDGNSLINRAYYAMRQPMITKDGIYTQGIFGFLNMLTKIEKDYEPGYLTVAFDLKAPTFRHQEYKDYKAGRKKMPPELAMQMPLLKDILQAMNIKILEMEGFEADDIIGTVAREAEEQGLEPLIITGDKDELQLATDKTKVIITKKGISQFETYDKQAMIDKYGFTPQQFIDFKGLMGDASDNIPGIPGVGEKTAQKLILEYGSVNNLLANTEKISSQKMREKIEDNAQLAVMSRRLATINTHVPLEINFDEFRMEEPDYDRLIELYTKLEFNSFLKKMDKSAVQKAATVPEINTEGIELQILRTPEELNELEFTTPIFLKVLGDRSHIEKPEVYGICILSTKKKLYYINCEEPKMLEETVSCLNREQPGFAGHDLKDDYYMLMRHGLTECNTFFDTAVGQYVLESGRSNYNLKTLAYEYFHESLEDEKDFFSGESQVDLFQDLTAEYARYGLRWCAVVMNLVPILEEKIKEENLEQVLYEVELPLIEVMAAMERDGVKADKKELTDLGEIITKQVEVVTQKIYDLAGEEFNINSPAQLGPILFEKLGLTAGKKTKRGYSTSAETLERIIDEHEIVPCILEYRTLTKLNSTYIEGLLPLIDREDRIHAHFNQTVTATGRISCTEPNLQNIPIRQAFGRQLRRAFVPTDAQHILIGADYSQIELRVLAHMADDPVLIEAFNNGEDIHRTTAANVLGVPQEKITLEERSRAKAVNFGVIYGMSAFGLSSELHITRKDADAYIKAYFEKHTAVKRFMDEQVRLCKEQGYVSTIMGRKRYINEISASNYMVRQVGERLAMNSPIQGSAADIIKLAMIRVYRQLKEQGLKSRLILQVHDELIIDTCRDEQETVQKLLVENMEKAIELKARLTVDLNQGDSWYDLK</sequence>
<gene>
    <name evidence="16 19" type="primary">polA</name>
    <name evidence="19" type="ORF">H9L42_04725</name>
</gene>
<dbReference type="CDD" id="cd06140">
    <property type="entry name" value="DNA_polA_I_Bacillus_like_exo"/>
    <property type="match status" value="1"/>
</dbReference>
<dbReference type="SUPFAM" id="SSF56672">
    <property type="entry name" value="DNA/RNA polymerases"/>
    <property type="match status" value="1"/>
</dbReference>